<feature type="compositionally biased region" description="Polar residues" evidence="2">
    <location>
        <begin position="253"/>
        <end position="263"/>
    </location>
</feature>
<keyword evidence="1" id="KW-0175">Coiled coil</keyword>
<dbReference type="Proteomes" id="UP000466442">
    <property type="component" value="Linkage Group LG12"/>
</dbReference>
<feature type="region of interest" description="Disordered" evidence="2">
    <location>
        <begin position="234"/>
        <end position="264"/>
    </location>
</feature>
<sequence length="1203" mass="136120">MTMTPPINQQQGLIHQHAPSASTTDEENPEHLECRLVLKRVPLEDSLKWQRPNSDPVPSECQAVLKREPLEDPLIWERPNSASTKLDDSAVPSDELNDVFKWVSAIEERASPVPSSSSSSDQYDEQFEELERTVVNLRRHVVSMEKVISRQKLEISRLKDECYRKQCKIDQLDETIRDLNERYDVHQDPSETFNRPFGGGKKDNSVRRSGRKRKLGADFSLIYFALDQVDENQGQKVSEERKSIVHMPEKRSTSSTLTASSQDDSSHCLASKKHCTSSTLTASSQDDISHCLASKKHCTSSTLTASSQDDSSHCLASKKHCTSSTLTASSQDDISRCSESIIQEKVESPPPPLRLSVIPTERLIEKPTVKEISPFPDGWFKQIPSSPQKPPIPRNGCCLICYEKSDNIVPRRHICENCRLKIKIFTRRNLKNPDTFSPRCDHKLNQPMRGCEGCIIRSFILRNSILYPNKAHFTPYNVDVVGYRNSTMQPDSSSNQGEIRQLVGLPGDSSALETSQEVLPGLLSDQIQNNAHSTASKTTQISSEDITLASLLRDSPKPSLPVKGGPPFKTTYQAASTQNSTSLVDATPQPSGFPKPLTAPKISPFPDNRFLVVPDFANKPPTPYDGFCFSCYEPKVDLMQNHCDTCWDKAKKLREAYLNDPETPTPRCNHALNRPMRGCEACILRVFIVRYNLRFPDRCFPVPYNKVDVSDQFDVNAVTTYFSNPNAGLVGSLVNRESVQHRGAAGSLVNSESEPYRGAGEVSNFSRYTSLLSYTPGKISEFPNYWFSALPSDPNELPTPQANHCKSCYELKQIRNGYCMGCRKFAKVIESSYAENPNVILPRCNHRLNLPKRGCSSCILRAYILTYNRRNPDKLFMVPYERIDSESVLKNSQNIRSTQNNSDKCVPDSLELRIVATRTLQTAPNPYFPDGWFQTVPDDEYELPIPRVGSCLSCYEYKPRGPNGHCDDCEKYADKFIDAYCKDEHYILQCSHKLNKPMRGCNICIIRAYIIIYNRRNPSKHFTVPYKCVDSEIPSERIHQLMQSGEKLSSSELTIPVYKFNTDIGAASTDSNQKGCELSSIKMSLYIVHPFSTVKKSKWAVRFPQPYPPNWFLYVPEDPNEAPTPKPSHCFSCYEHSKWLQKDRYCIKCVDRIHKMEQGFYKSLGSIVPECEHRLNEPMRNCVVCHMRAYAFSSVSCDAPDNT</sequence>
<evidence type="ECO:0000313" key="3">
    <source>
        <dbReference type="EMBL" id="KAF6202446.1"/>
    </source>
</evidence>
<feature type="region of interest" description="Disordered" evidence="2">
    <location>
        <begin position="187"/>
        <end position="211"/>
    </location>
</feature>
<dbReference type="EMBL" id="WIXP02000012">
    <property type="protein sequence ID" value="KAF6202446.1"/>
    <property type="molecule type" value="Genomic_DNA"/>
</dbReference>
<evidence type="ECO:0000256" key="1">
    <source>
        <dbReference type="SAM" id="Coils"/>
    </source>
</evidence>
<reference evidence="3" key="1">
    <citation type="journal article" date="2021" name="Mol. Ecol. Resour.">
        <title>Apolygus lucorum genome provides insights into omnivorousness and mesophyll feeding.</title>
        <authorList>
            <person name="Liu Y."/>
            <person name="Liu H."/>
            <person name="Wang H."/>
            <person name="Huang T."/>
            <person name="Liu B."/>
            <person name="Yang B."/>
            <person name="Yin L."/>
            <person name="Li B."/>
            <person name="Zhang Y."/>
            <person name="Zhang S."/>
            <person name="Jiang F."/>
            <person name="Zhang X."/>
            <person name="Ren Y."/>
            <person name="Wang B."/>
            <person name="Wang S."/>
            <person name="Lu Y."/>
            <person name="Wu K."/>
            <person name="Fan W."/>
            <person name="Wang G."/>
        </authorList>
    </citation>
    <scope>NUCLEOTIDE SEQUENCE</scope>
    <source>
        <strain evidence="3">12Hb</strain>
    </source>
</reference>
<protein>
    <submittedName>
        <fullName evidence="3">Uncharacterized protein</fullName>
    </submittedName>
</protein>
<keyword evidence="4" id="KW-1185">Reference proteome</keyword>
<feature type="region of interest" description="Disordered" evidence="2">
    <location>
        <begin position="1"/>
        <end position="31"/>
    </location>
</feature>
<feature type="coiled-coil region" evidence="1">
    <location>
        <begin position="120"/>
        <end position="161"/>
    </location>
</feature>
<evidence type="ECO:0000256" key="2">
    <source>
        <dbReference type="SAM" id="MobiDB-lite"/>
    </source>
</evidence>
<dbReference type="AlphaFoldDB" id="A0A6A4INB1"/>
<feature type="compositionally biased region" description="Basic and acidic residues" evidence="2">
    <location>
        <begin position="237"/>
        <end position="252"/>
    </location>
</feature>
<feature type="compositionally biased region" description="Polar residues" evidence="2">
    <location>
        <begin position="1"/>
        <end position="23"/>
    </location>
</feature>
<accession>A0A6A4INB1</accession>
<organism evidence="3 4">
    <name type="scientific">Apolygus lucorum</name>
    <name type="common">Small green plant bug</name>
    <name type="synonym">Lygocoris lucorum</name>
    <dbReference type="NCBI Taxonomy" id="248454"/>
    <lineage>
        <taxon>Eukaryota</taxon>
        <taxon>Metazoa</taxon>
        <taxon>Ecdysozoa</taxon>
        <taxon>Arthropoda</taxon>
        <taxon>Hexapoda</taxon>
        <taxon>Insecta</taxon>
        <taxon>Pterygota</taxon>
        <taxon>Neoptera</taxon>
        <taxon>Paraneoptera</taxon>
        <taxon>Hemiptera</taxon>
        <taxon>Heteroptera</taxon>
        <taxon>Panheteroptera</taxon>
        <taxon>Cimicomorpha</taxon>
        <taxon>Miridae</taxon>
        <taxon>Mirini</taxon>
        <taxon>Apolygus</taxon>
    </lineage>
</organism>
<comment type="caution">
    <text evidence="3">The sequence shown here is derived from an EMBL/GenBank/DDBJ whole genome shotgun (WGS) entry which is preliminary data.</text>
</comment>
<proteinExistence type="predicted"/>
<evidence type="ECO:0000313" key="4">
    <source>
        <dbReference type="Proteomes" id="UP000466442"/>
    </source>
</evidence>
<gene>
    <name evidence="3" type="ORF">GE061_004846</name>
</gene>
<name>A0A6A4INB1_APOLU</name>